<reference evidence="1 2" key="1">
    <citation type="journal article" date="2010" name="Virol. J.">
        <title>Genomes of the T4-related bacteriophages as windows on microbial genome evolution.</title>
        <authorList>
            <person name="Petrov V.M."/>
            <person name="Ratnayaka S."/>
            <person name="Nolan J.M."/>
            <person name="Miller E.S."/>
            <person name="Karam J.D."/>
        </authorList>
    </citation>
    <scope>NUCLEOTIDE SEQUENCE [LARGE SCALE GENOMIC DNA]</scope>
</reference>
<proteinExistence type="predicted"/>
<dbReference type="InterPro" id="IPR012596">
    <property type="entry name" value="Phage_T4_Y12G"/>
</dbReference>
<dbReference type="OrthoDB" id="20109at10239"/>
<organism evidence="1 2">
    <name type="scientific">Acinetobacter phage Acj9</name>
    <dbReference type="NCBI Taxonomy" id="760939"/>
    <lineage>
        <taxon>Viruses</taxon>
        <taxon>Duplodnaviria</taxon>
        <taxon>Heunggongvirae</taxon>
        <taxon>Uroviricota</taxon>
        <taxon>Caudoviricetes</taxon>
        <taxon>Pantevenvirales</taxon>
        <taxon>Straboviridae</taxon>
        <taxon>Twarogvirinae</taxon>
        <taxon>Acajnonavirus</taxon>
        <taxon>Acajnonavirus acj9</taxon>
    </lineage>
</organism>
<gene>
    <name evidence="1" type="primary">30.3</name>
    <name evidence="1" type="ORF">Acj9p208</name>
</gene>
<protein>
    <submittedName>
        <fullName evidence="1">Uncharacterized protein 30.3</fullName>
    </submittedName>
</protein>
<dbReference type="GeneID" id="9926642"/>
<sequence>MKTIDINSYMPGNAGILSNLYNKPFLMDGNYFGSIEGLLQGLRVKDIDTQKEVFAMYGIEAKRQGYSHPVKNDTFYYKGRPMNRYSDRYASIIAKAYEACFAQNEEFQMAIYETRNDTLIHTIGKDVKADTIWTNTEFLGTLSFLKLKYDVFLEKSYGSL</sequence>
<dbReference type="RefSeq" id="YP_004010345.1">
    <property type="nucleotide sequence ID" value="NC_014663.1"/>
</dbReference>
<dbReference type="KEGG" id="vg:9926642"/>
<evidence type="ECO:0000313" key="2">
    <source>
        <dbReference type="Proteomes" id="UP000008731"/>
    </source>
</evidence>
<name>E5EPZ2_9CAUD</name>
<dbReference type="EMBL" id="HM004124">
    <property type="protein sequence ID" value="ADG60108.1"/>
    <property type="molecule type" value="Genomic_DNA"/>
</dbReference>
<accession>E5EPZ2</accession>
<dbReference type="Proteomes" id="UP000008731">
    <property type="component" value="Segment"/>
</dbReference>
<dbReference type="InterPro" id="IPR037238">
    <property type="entry name" value="YbiA-like_sf"/>
</dbReference>
<dbReference type="Pfam" id="PF08010">
    <property type="entry name" value="Phage_30_3"/>
    <property type="match status" value="1"/>
</dbReference>
<dbReference type="Gene3D" id="1.10.357.40">
    <property type="entry name" value="YbiA-like"/>
    <property type="match status" value="1"/>
</dbReference>
<keyword evidence="2" id="KW-1185">Reference proteome</keyword>
<dbReference type="SUPFAM" id="SSF143990">
    <property type="entry name" value="YbiA-like"/>
    <property type="match status" value="1"/>
</dbReference>
<evidence type="ECO:0000313" key="1">
    <source>
        <dbReference type="EMBL" id="ADG60108.1"/>
    </source>
</evidence>